<dbReference type="RefSeq" id="WP_071073627.1">
    <property type="nucleotide sequence ID" value="NZ_CP017756.1"/>
</dbReference>
<dbReference type="EMBL" id="CP017756">
    <property type="protein sequence ID" value="AOZ11093.1"/>
    <property type="molecule type" value="Genomic_DNA"/>
</dbReference>
<geneLocation type="plasmid" evidence="1 2">
    <name>unnamed1</name>
</geneLocation>
<protein>
    <submittedName>
        <fullName evidence="1">Uncharacterized protein</fullName>
    </submittedName>
</protein>
<dbReference type="Proteomes" id="UP000177515">
    <property type="component" value="Plasmid unnamed1"/>
</dbReference>
<name>A0ABM6FGM3_9BURK</name>
<reference evidence="1 2" key="1">
    <citation type="submission" date="2016-10" db="EMBL/GenBank/DDBJ databases">
        <title>Complete genome sequences of three Cupriavidus strains isolated from various Malaysian environments.</title>
        <authorList>
            <person name="Abdullah A.A.-A."/>
            <person name="Shafie N.A.H."/>
            <person name="Lau N.S."/>
        </authorList>
    </citation>
    <scope>NUCLEOTIDE SEQUENCE [LARGE SCALE GENOMIC DNA]</scope>
    <source>
        <strain evidence="1 2">USMAA1020</strain>
        <plasmid evidence="1 2">unnamed1</plasmid>
    </source>
</reference>
<evidence type="ECO:0000313" key="2">
    <source>
        <dbReference type="Proteomes" id="UP000177515"/>
    </source>
</evidence>
<keyword evidence="1" id="KW-0614">Plasmid</keyword>
<sequence length="279" mass="30603">MTLDIEKMLHETIPGGSVCDPQKVCDAIREWAKANSAPTQQSEPSASECKTVFGQECQYAKDLGTGRVHCIHCDHGKPSASPAALTDALHYLRMGMENLALGNGVHMVDFRNAERILRASHCSEARDARQERTRKPALDPETHRLISVIAGKIEDGTLFKAGIYSRAELASIVRHALSVLSTDSAAERDVLAERPRQVEAEGWTPEHEDEHSRGELAMAASCYAIAGPRDSAPALWPWAIEWWKPGLPRRNLEKAGALILAEIERRDRAAMAAQIEGGV</sequence>
<proteinExistence type="predicted"/>
<gene>
    <name evidence="1" type="ORF">BKK80_34605</name>
</gene>
<organism evidence="1 2">
    <name type="scientific">Cupriavidus malaysiensis</name>
    <dbReference type="NCBI Taxonomy" id="367825"/>
    <lineage>
        <taxon>Bacteria</taxon>
        <taxon>Pseudomonadati</taxon>
        <taxon>Pseudomonadota</taxon>
        <taxon>Betaproteobacteria</taxon>
        <taxon>Burkholderiales</taxon>
        <taxon>Burkholderiaceae</taxon>
        <taxon>Cupriavidus</taxon>
    </lineage>
</organism>
<keyword evidence="2" id="KW-1185">Reference proteome</keyword>
<accession>A0ABM6FGM3</accession>
<evidence type="ECO:0000313" key="1">
    <source>
        <dbReference type="EMBL" id="AOZ11093.1"/>
    </source>
</evidence>